<keyword evidence="2" id="KW-1185">Reference proteome</keyword>
<dbReference type="AlphaFoldDB" id="A0A7K0CWV9"/>
<dbReference type="InterPro" id="IPR011990">
    <property type="entry name" value="TPR-like_helical_dom_sf"/>
</dbReference>
<sequence>MSRDEAELLCETLVDLSLLDSPAPGRYTYHDLLRLFARELVDPADEPAALRRLLEFYLATMKNVVAVCNPGTRLPEHLSHTRAQGLSFGNGIDAQAWLNAERPNLVRLFGQVARRSVPPGGLAADSAKSPVSVGPIASGPSPVPESTVAVEPVVSSTVAVESVASSAVAVESVASSTVVVESVASSNVAVEPAVSSAVAVESVASSTVAVESVVSAGAVDSVAAREAAVSVELTLCADLAWAMAELIDGGPNAQELSRALEELLDAALLAGDRGLECRVRVALGSVLTYSLARMRIGRDHQRIALSLGSDDPGDARLTAFAAQLLAGSTRQGHESAASLAHIARAVRIARRVGDPAIECAALVHAAKTLSDAGRYPESAEQARAGWELAEQIGNFALAGMALHEWGASLAFLGEFERGIELCTRAVESARSSGSQLRVGFALARHAQVCLLAGALEPAESIAAEAVDTVTRAAGPLHRARIMLLHAGILGALGRTGAEQRVLRATAEIVSELEDTHLVHERVDAELEAPVLAILRARLAGTVVAAR</sequence>
<dbReference type="SUPFAM" id="SSF48452">
    <property type="entry name" value="TPR-like"/>
    <property type="match status" value="1"/>
</dbReference>
<dbReference type="Proteomes" id="UP000438448">
    <property type="component" value="Unassembled WGS sequence"/>
</dbReference>
<accession>A0A7K0CWV9</accession>
<dbReference type="Gene3D" id="1.25.40.10">
    <property type="entry name" value="Tetratricopeptide repeat domain"/>
    <property type="match status" value="1"/>
</dbReference>
<dbReference type="EMBL" id="WEGK01000002">
    <property type="protein sequence ID" value="MQY17989.1"/>
    <property type="molecule type" value="Genomic_DNA"/>
</dbReference>
<evidence type="ECO:0000313" key="1">
    <source>
        <dbReference type="EMBL" id="MQY17989.1"/>
    </source>
</evidence>
<organism evidence="1 2">
    <name type="scientific">Nocardia macrotermitis</name>
    <dbReference type="NCBI Taxonomy" id="2585198"/>
    <lineage>
        <taxon>Bacteria</taxon>
        <taxon>Bacillati</taxon>
        <taxon>Actinomycetota</taxon>
        <taxon>Actinomycetes</taxon>
        <taxon>Mycobacteriales</taxon>
        <taxon>Nocardiaceae</taxon>
        <taxon>Nocardia</taxon>
    </lineage>
</organism>
<name>A0A7K0CWV9_9NOCA</name>
<gene>
    <name evidence="1" type="ORF">NRB20_10580</name>
</gene>
<proteinExistence type="predicted"/>
<evidence type="ECO:0000313" key="2">
    <source>
        <dbReference type="Proteomes" id="UP000438448"/>
    </source>
</evidence>
<protein>
    <submittedName>
        <fullName evidence="1">Uncharacterized protein</fullName>
    </submittedName>
</protein>
<reference evidence="1 2" key="1">
    <citation type="submission" date="2019-10" db="EMBL/GenBank/DDBJ databases">
        <title>Nocardia macrotermitis sp. nov. and Nocardia aurantia sp. nov., isolated from the gut of fungus growing-termite Macrotermes natalensis.</title>
        <authorList>
            <person name="Benndorf R."/>
            <person name="Schwitalla J."/>
            <person name="Martin K."/>
            <person name="De Beer W."/>
            <person name="Kaster A.-K."/>
            <person name="Vollmers J."/>
            <person name="Poulsen M."/>
            <person name="Beemelmanns C."/>
        </authorList>
    </citation>
    <scope>NUCLEOTIDE SEQUENCE [LARGE SCALE GENOMIC DNA]</scope>
    <source>
        <strain evidence="1 2">RB20</strain>
    </source>
</reference>
<comment type="caution">
    <text evidence="1">The sequence shown here is derived from an EMBL/GenBank/DDBJ whole genome shotgun (WGS) entry which is preliminary data.</text>
</comment>